<keyword evidence="1" id="KW-0812">Transmembrane</keyword>
<organism evidence="2 3">
    <name type="scientific">Sphingomonas metalli</name>
    <dbReference type="NCBI Taxonomy" id="1779358"/>
    <lineage>
        <taxon>Bacteria</taxon>
        <taxon>Pseudomonadati</taxon>
        <taxon>Pseudomonadota</taxon>
        <taxon>Alphaproteobacteria</taxon>
        <taxon>Sphingomonadales</taxon>
        <taxon>Sphingomonadaceae</taxon>
        <taxon>Sphingomonas</taxon>
    </lineage>
</organism>
<evidence type="ECO:0000256" key="1">
    <source>
        <dbReference type="SAM" id="Phobius"/>
    </source>
</evidence>
<reference evidence="2" key="1">
    <citation type="journal article" date="2014" name="Int. J. Syst. Evol. Microbiol.">
        <title>Complete genome sequence of Corynebacterium casei LMG S-19264T (=DSM 44701T), isolated from a smear-ripened cheese.</title>
        <authorList>
            <consortium name="US DOE Joint Genome Institute (JGI-PGF)"/>
            <person name="Walter F."/>
            <person name="Albersmeier A."/>
            <person name="Kalinowski J."/>
            <person name="Ruckert C."/>
        </authorList>
    </citation>
    <scope>NUCLEOTIDE SEQUENCE</scope>
    <source>
        <strain evidence="2">CGMCC 1.15330</strain>
    </source>
</reference>
<evidence type="ECO:0000313" key="3">
    <source>
        <dbReference type="Proteomes" id="UP000623067"/>
    </source>
</evidence>
<comment type="caution">
    <text evidence="2">The sequence shown here is derived from an EMBL/GenBank/DDBJ whole genome shotgun (WGS) entry which is preliminary data.</text>
</comment>
<dbReference type="AlphaFoldDB" id="A0A916WT21"/>
<gene>
    <name evidence="2" type="ORF">GCM10011380_19550</name>
</gene>
<dbReference type="Proteomes" id="UP000623067">
    <property type="component" value="Unassembled WGS sequence"/>
</dbReference>
<accession>A0A916WT21</accession>
<reference evidence="2" key="2">
    <citation type="submission" date="2020-09" db="EMBL/GenBank/DDBJ databases">
        <authorList>
            <person name="Sun Q."/>
            <person name="Zhou Y."/>
        </authorList>
    </citation>
    <scope>NUCLEOTIDE SEQUENCE</scope>
    <source>
        <strain evidence="2">CGMCC 1.15330</strain>
    </source>
</reference>
<feature type="transmembrane region" description="Helical" evidence="1">
    <location>
        <begin position="70"/>
        <end position="91"/>
    </location>
</feature>
<name>A0A916WT21_9SPHN</name>
<feature type="transmembrane region" description="Helical" evidence="1">
    <location>
        <begin position="122"/>
        <end position="145"/>
    </location>
</feature>
<sequence>MIVTLSRILVTLAARSLGSRRRGWAAAMEGELDAAIEDGRPLAFALGCLFAAWRTLAAEREGRAILAAHALAFGFILPAAAVSLLSAWYGFPYLGVGRAGLRGLVTGTSERLPLLNAGNWCAAPPLTLLVLALAVGQIALAWFLLERDWTRAHAVGRCNAAALTSLACVTALLALDIRPMLLPLMALVTETLAVMALAQESRHAGEDVLAEVPDG</sequence>
<evidence type="ECO:0000313" key="2">
    <source>
        <dbReference type="EMBL" id="GGB30170.1"/>
    </source>
</evidence>
<keyword evidence="1" id="KW-1133">Transmembrane helix</keyword>
<proteinExistence type="predicted"/>
<protein>
    <submittedName>
        <fullName evidence="2">Uncharacterized protein</fullName>
    </submittedName>
</protein>
<dbReference type="RefSeq" id="WP_188658566.1">
    <property type="nucleotide sequence ID" value="NZ_BMIH01000002.1"/>
</dbReference>
<feature type="transmembrane region" description="Helical" evidence="1">
    <location>
        <begin position="157"/>
        <end position="175"/>
    </location>
</feature>
<keyword evidence="1" id="KW-0472">Membrane</keyword>
<dbReference type="EMBL" id="BMIH01000002">
    <property type="protein sequence ID" value="GGB30170.1"/>
    <property type="molecule type" value="Genomic_DNA"/>
</dbReference>
<keyword evidence="3" id="KW-1185">Reference proteome</keyword>